<keyword evidence="4 8" id="KW-0812">Transmembrane</keyword>
<feature type="transmembrane region" description="Helical" evidence="8">
    <location>
        <begin position="231"/>
        <end position="264"/>
    </location>
</feature>
<dbReference type="EMBL" id="QOWE01000005">
    <property type="protein sequence ID" value="RCR70156.1"/>
    <property type="molecule type" value="Genomic_DNA"/>
</dbReference>
<dbReference type="PANTHER" id="PTHR13285">
    <property type="entry name" value="ACYLTRANSFERASE"/>
    <property type="match status" value="1"/>
</dbReference>
<dbReference type="GO" id="GO:0005886">
    <property type="term" value="C:plasma membrane"/>
    <property type="evidence" value="ECO:0007669"/>
    <property type="project" value="UniProtKB-SubCell"/>
</dbReference>
<feature type="transmembrane region" description="Helical" evidence="8">
    <location>
        <begin position="438"/>
        <end position="455"/>
    </location>
</feature>
<evidence type="ECO:0000256" key="2">
    <source>
        <dbReference type="ARBA" id="ARBA00010323"/>
    </source>
</evidence>
<feature type="transmembrane region" description="Helical" evidence="8">
    <location>
        <begin position="191"/>
        <end position="211"/>
    </location>
</feature>
<keyword evidence="10" id="KW-1185">Reference proteome</keyword>
<dbReference type="RefSeq" id="WP_114405322.1">
    <property type="nucleotide sequence ID" value="NZ_QOWE01000005.1"/>
</dbReference>
<feature type="transmembrane region" description="Helical" evidence="8">
    <location>
        <begin position="467"/>
        <end position="485"/>
    </location>
</feature>
<dbReference type="Pfam" id="PF03062">
    <property type="entry name" value="MBOAT"/>
    <property type="match status" value="1"/>
</dbReference>
<dbReference type="InterPro" id="IPR024194">
    <property type="entry name" value="Ac/AlaTfrase_AlgI/DltB"/>
</dbReference>
<keyword evidence="7" id="KW-0808">Transferase</keyword>
<sequence>MVFNSYSFALFFVLLLVLHNLPLPWKAKKINLLLASYLFYALWNPPFILLLWISTVVDFYMARLIAREQRSAPRKLLLTVSLLLNLGMLSYFKYGGFLLENFTALLSAMGIAFHAAQPDIILPVGISFYTFVTLSYTLDVYRRKAEPEPSFLNFALFVTFFPHLVAGPIVRPEDLIPQFKEPHRATTQQMTWGLFLLSLGLFMKVVVADTLLADSADTVFGVPFPVQPLDAWMGVMAFSGQIFCDFAGYSTCAIGISLCLGFVLPDNFRYPYASIGFSDFWRRWHITLSTWLRDYLYIPLGGNRKGAARTYINLMITMLLGGLWHGASWNFVIWGGLHGIFLCAERLIRDWSGKRQRNFAEQNRSGQVLTGTVAQASMLPVSWNGKLGNFGLALLTLFLVDITWVFFRAPDFGSAMRILLSMFGVIPNGAALLTSLDILKVSSVTVILMACHWAMRNSSLVKLGARLPWWLLSLVWAGMLILLILTQKSSNSFIYFQF</sequence>
<feature type="transmembrane region" description="Helical" evidence="8">
    <location>
        <begin position="76"/>
        <end position="92"/>
    </location>
</feature>
<evidence type="ECO:0000256" key="8">
    <source>
        <dbReference type="SAM" id="Phobius"/>
    </source>
</evidence>
<dbReference type="GO" id="GO:0042121">
    <property type="term" value="P:alginic acid biosynthetic process"/>
    <property type="evidence" value="ECO:0007669"/>
    <property type="project" value="InterPro"/>
</dbReference>
<dbReference type="PIRSF" id="PIRSF016636">
    <property type="entry name" value="AlgI_DltB"/>
    <property type="match status" value="1"/>
</dbReference>
<evidence type="ECO:0000313" key="9">
    <source>
        <dbReference type="EMBL" id="RCR70156.1"/>
    </source>
</evidence>
<dbReference type="Proteomes" id="UP000253383">
    <property type="component" value="Unassembled WGS sequence"/>
</dbReference>
<keyword evidence="6 7" id="KW-0472">Membrane</keyword>
<dbReference type="AlphaFoldDB" id="A0A368JT72"/>
<dbReference type="InterPro" id="IPR004299">
    <property type="entry name" value="MBOAT_fam"/>
</dbReference>
<dbReference type="InterPro" id="IPR028362">
    <property type="entry name" value="AlgI"/>
</dbReference>
<proteinExistence type="inferred from homology"/>
<dbReference type="OrthoDB" id="9805788at2"/>
<protein>
    <submittedName>
        <fullName evidence="9">MBOAT family protein</fullName>
    </submittedName>
</protein>
<organism evidence="9 10">
    <name type="scientific">Larkinella punicea</name>
    <dbReference type="NCBI Taxonomy" id="2315727"/>
    <lineage>
        <taxon>Bacteria</taxon>
        <taxon>Pseudomonadati</taxon>
        <taxon>Bacteroidota</taxon>
        <taxon>Cytophagia</taxon>
        <taxon>Cytophagales</taxon>
        <taxon>Spirosomataceae</taxon>
        <taxon>Larkinella</taxon>
    </lineage>
</organism>
<feature type="transmembrane region" description="Helical" evidence="8">
    <location>
        <begin position="306"/>
        <end position="325"/>
    </location>
</feature>
<evidence type="ECO:0000256" key="6">
    <source>
        <dbReference type="ARBA" id="ARBA00023136"/>
    </source>
</evidence>
<evidence type="ECO:0000256" key="7">
    <source>
        <dbReference type="PIRNR" id="PIRNR016636"/>
    </source>
</evidence>
<dbReference type="PIRSF" id="PIRSF500217">
    <property type="entry name" value="AlgI"/>
    <property type="match status" value="1"/>
</dbReference>
<evidence type="ECO:0000256" key="3">
    <source>
        <dbReference type="ARBA" id="ARBA00022475"/>
    </source>
</evidence>
<evidence type="ECO:0000256" key="5">
    <source>
        <dbReference type="ARBA" id="ARBA00022989"/>
    </source>
</evidence>
<keyword evidence="5 8" id="KW-1133">Transmembrane helix</keyword>
<reference evidence="9 10" key="1">
    <citation type="submission" date="2018-07" db="EMBL/GenBank/DDBJ databases">
        <title>Genome analysis of Larkinella rosea.</title>
        <authorList>
            <person name="Zhou Z."/>
            <person name="Wang G."/>
        </authorList>
    </citation>
    <scope>NUCLEOTIDE SEQUENCE [LARGE SCALE GENOMIC DNA]</scope>
    <source>
        <strain evidence="10">zzj9</strain>
    </source>
</reference>
<feature type="transmembrane region" description="Helical" evidence="8">
    <location>
        <begin position="120"/>
        <end position="138"/>
    </location>
</feature>
<name>A0A368JT72_9BACT</name>
<feature type="transmembrane region" description="Helical" evidence="8">
    <location>
        <begin position="387"/>
        <end position="407"/>
    </location>
</feature>
<accession>A0A368JT72</accession>
<keyword evidence="7" id="KW-0012">Acyltransferase</keyword>
<dbReference type="GO" id="GO:0016746">
    <property type="term" value="F:acyltransferase activity"/>
    <property type="evidence" value="ECO:0007669"/>
    <property type="project" value="UniProtKB-KW"/>
</dbReference>
<keyword evidence="3 7" id="KW-1003">Cell membrane</keyword>
<gene>
    <name evidence="9" type="ORF">DUE52_07265</name>
</gene>
<evidence type="ECO:0000256" key="1">
    <source>
        <dbReference type="ARBA" id="ARBA00004651"/>
    </source>
</evidence>
<comment type="caution">
    <text evidence="9">The sequence shown here is derived from an EMBL/GenBank/DDBJ whole genome shotgun (WGS) entry which is preliminary data.</text>
</comment>
<evidence type="ECO:0000313" key="10">
    <source>
        <dbReference type="Proteomes" id="UP000253383"/>
    </source>
</evidence>
<dbReference type="InterPro" id="IPR051085">
    <property type="entry name" value="MB_O-acyltransferase"/>
</dbReference>
<dbReference type="PANTHER" id="PTHR13285:SF18">
    <property type="entry name" value="PROTEIN-CYSTEINE N-PALMITOYLTRANSFERASE RASP"/>
    <property type="match status" value="1"/>
</dbReference>
<comment type="similarity">
    <text evidence="2 7">Belongs to the membrane-bound acyltransferase family.</text>
</comment>
<evidence type="ECO:0000256" key="4">
    <source>
        <dbReference type="ARBA" id="ARBA00022692"/>
    </source>
</evidence>
<comment type="subcellular location">
    <subcellularLocation>
        <location evidence="1">Cell membrane</location>
        <topology evidence="1">Multi-pass membrane protein</topology>
    </subcellularLocation>
</comment>